<gene>
    <name evidence="1" type="ORF">JOC47_002075</name>
</gene>
<sequence>MDEEIQVRNESCGCGCEDGILDLLEEFECETVIIILKSGGECDDCFCCCKQEGMVCDVNKKCGIITLLDDKNKIFIPVDAIAAVIKKNCCC</sequence>
<protein>
    <submittedName>
        <fullName evidence="1">Uncharacterized protein</fullName>
    </submittedName>
</protein>
<dbReference type="Proteomes" id="UP000774000">
    <property type="component" value="Unassembled WGS sequence"/>
</dbReference>
<accession>A0A938XXQ2</accession>
<comment type="caution">
    <text evidence="1">The sequence shown here is derived from an EMBL/GenBank/DDBJ whole genome shotgun (WGS) entry which is preliminary data.</text>
</comment>
<proteinExistence type="predicted"/>
<evidence type="ECO:0000313" key="1">
    <source>
        <dbReference type="EMBL" id="MBM7557220.1"/>
    </source>
</evidence>
<name>A0A938XXQ2_9FIRM</name>
<dbReference type="AlphaFoldDB" id="A0A938XXQ2"/>
<reference evidence="1" key="1">
    <citation type="submission" date="2021-01" db="EMBL/GenBank/DDBJ databases">
        <title>Genomic Encyclopedia of Type Strains, Phase IV (KMG-IV): sequencing the most valuable type-strain genomes for metagenomic binning, comparative biology and taxonomic classification.</title>
        <authorList>
            <person name="Goeker M."/>
        </authorList>
    </citation>
    <scope>NUCLEOTIDE SEQUENCE</scope>
    <source>
        <strain evidence="1">DSM 23230</strain>
    </source>
</reference>
<dbReference type="RefSeq" id="WP_239551101.1">
    <property type="nucleotide sequence ID" value="NZ_JAFBDQ010000010.1"/>
</dbReference>
<dbReference type="EMBL" id="JAFBDQ010000010">
    <property type="protein sequence ID" value="MBM7557220.1"/>
    <property type="molecule type" value="Genomic_DNA"/>
</dbReference>
<organism evidence="1 2">
    <name type="scientific">Halanaerobacter jeridensis</name>
    <dbReference type="NCBI Taxonomy" id="706427"/>
    <lineage>
        <taxon>Bacteria</taxon>
        <taxon>Bacillati</taxon>
        <taxon>Bacillota</taxon>
        <taxon>Clostridia</taxon>
        <taxon>Halanaerobiales</taxon>
        <taxon>Halobacteroidaceae</taxon>
        <taxon>Halanaerobacter</taxon>
    </lineage>
</organism>
<evidence type="ECO:0000313" key="2">
    <source>
        <dbReference type="Proteomes" id="UP000774000"/>
    </source>
</evidence>
<keyword evidence="2" id="KW-1185">Reference proteome</keyword>